<dbReference type="InterPro" id="IPR052935">
    <property type="entry name" value="Mg2+_PAP"/>
</dbReference>
<gene>
    <name evidence="3" type="ORF">BD410DRAFT_786728</name>
</gene>
<dbReference type="STRING" id="50990.A0A4Y7Q8U0"/>
<reference evidence="3 4" key="1">
    <citation type="submission" date="2018-06" db="EMBL/GenBank/DDBJ databases">
        <title>A transcriptomic atlas of mushroom development highlights an independent origin of complex multicellularity.</title>
        <authorList>
            <consortium name="DOE Joint Genome Institute"/>
            <person name="Krizsan K."/>
            <person name="Almasi E."/>
            <person name="Merenyi Z."/>
            <person name="Sahu N."/>
            <person name="Viragh M."/>
            <person name="Koszo T."/>
            <person name="Mondo S."/>
            <person name="Kiss B."/>
            <person name="Balint B."/>
            <person name="Kues U."/>
            <person name="Barry K."/>
            <person name="Hegedus J.C."/>
            <person name="Henrissat B."/>
            <person name="Johnson J."/>
            <person name="Lipzen A."/>
            <person name="Ohm R."/>
            <person name="Nagy I."/>
            <person name="Pangilinan J."/>
            <person name="Yan J."/>
            <person name="Xiong Y."/>
            <person name="Grigoriev I.V."/>
            <person name="Hibbett D.S."/>
            <person name="Nagy L.G."/>
        </authorList>
    </citation>
    <scope>NUCLEOTIDE SEQUENCE [LARGE SCALE GENOMIC DNA]</scope>
    <source>
        <strain evidence="3 4">SZMC22713</strain>
    </source>
</reference>
<dbReference type="AlphaFoldDB" id="A0A4Y7Q8U0"/>
<feature type="region of interest" description="Disordered" evidence="1">
    <location>
        <begin position="30"/>
        <end position="68"/>
    </location>
</feature>
<dbReference type="Pfam" id="PF09949">
    <property type="entry name" value="APP1_cat"/>
    <property type="match status" value="1"/>
</dbReference>
<evidence type="ECO:0000259" key="2">
    <source>
        <dbReference type="Pfam" id="PF09949"/>
    </source>
</evidence>
<feature type="compositionally biased region" description="Polar residues" evidence="1">
    <location>
        <begin position="212"/>
        <end position="221"/>
    </location>
</feature>
<dbReference type="EMBL" id="ML170168">
    <property type="protein sequence ID" value="TDL24014.1"/>
    <property type="molecule type" value="Genomic_DNA"/>
</dbReference>
<dbReference type="InterPro" id="IPR019236">
    <property type="entry name" value="APP1_cat"/>
</dbReference>
<dbReference type="OrthoDB" id="2117591at2759"/>
<feature type="compositionally biased region" description="Basic and acidic residues" evidence="1">
    <location>
        <begin position="30"/>
        <end position="45"/>
    </location>
</feature>
<feature type="region of interest" description="Disordered" evidence="1">
    <location>
        <begin position="650"/>
        <end position="674"/>
    </location>
</feature>
<organism evidence="3 4">
    <name type="scientific">Rickenella mellea</name>
    <dbReference type="NCBI Taxonomy" id="50990"/>
    <lineage>
        <taxon>Eukaryota</taxon>
        <taxon>Fungi</taxon>
        <taxon>Dikarya</taxon>
        <taxon>Basidiomycota</taxon>
        <taxon>Agaricomycotina</taxon>
        <taxon>Agaricomycetes</taxon>
        <taxon>Hymenochaetales</taxon>
        <taxon>Rickenellaceae</taxon>
        <taxon>Rickenella</taxon>
    </lineage>
</organism>
<dbReference type="VEuPathDB" id="FungiDB:BD410DRAFT_786728"/>
<dbReference type="PANTHER" id="PTHR28208:SF3">
    <property type="entry name" value="PHOSPHATIDATE PHOSPHATASE APP1"/>
    <property type="match status" value="1"/>
</dbReference>
<protein>
    <recommendedName>
        <fullName evidence="2">Phosphatidate phosphatase APP1 catalytic domain-containing protein</fullName>
    </recommendedName>
</protein>
<proteinExistence type="predicted"/>
<evidence type="ECO:0000313" key="4">
    <source>
        <dbReference type="Proteomes" id="UP000294933"/>
    </source>
</evidence>
<accession>A0A4Y7Q8U0</accession>
<dbReference type="GO" id="GO:0008195">
    <property type="term" value="F:phosphatidate phosphatase activity"/>
    <property type="evidence" value="ECO:0007669"/>
    <property type="project" value="InterPro"/>
</dbReference>
<dbReference type="Proteomes" id="UP000294933">
    <property type="component" value="Unassembled WGS sequence"/>
</dbReference>
<name>A0A4Y7Q8U0_9AGAM</name>
<feature type="domain" description="Phosphatidate phosphatase APP1 catalytic" evidence="2">
    <location>
        <begin position="371"/>
        <end position="521"/>
    </location>
</feature>
<feature type="compositionally biased region" description="Low complexity" evidence="1">
    <location>
        <begin position="585"/>
        <end position="603"/>
    </location>
</feature>
<feature type="region of interest" description="Disordered" evidence="1">
    <location>
        <begin position="189"/>
        <end position="221"/>
    </location>
</feature>
<keyword evidence="4" id="KW-1185">Reference proteome</keyword>
<feature type="compositionally biased region" description="Low complexity" evidence="1">
    <location>
        <begin position="548"/>
        <end position="563"/>
    </location>
</feature>
<sequence>MPAWKALASARVSSFKEHVGQLDYKQMLEGRRELKPGDPRYHEGGPSKQSWSQWAGEKIRRKPTMGPPSIESIALFPGWATRRFHQEQSKTPESEGISQFSLDIFVSGYATTSSPPEYATRSQKAFMRVARAFAALPNLPNATQELIHDDDRPHLSKSTEDLLAQVSLPPRPEEINEESEIQALERQFHRADEDRDSISSFESDPPTPESGLPSSTLSVNPHDSTALAEVKRLHDNFTARLQPFWSRALPNRLIRLSVYTSPKHGSAVPDVIHDDRRDPAAEPVTTQDVLTSAQGDFQAKLNIPWERICQHPGALHIAFGSPDEEREFFILAELLPPPPTQLPDDFESGPSTPEFDVKATLAVPITQSHVRLISDIDDTIKFSNILGGARAVFRNVFVRSLEELVVQGMGEWYMNMWSRGVRFHYVSNGPFELLPVVNEFIKVSNLPQGSIKLKSYSGRSLFNGLLSAPATRKRDGVIEILDNFSSSRFFLVGDTGEQDLELFSAIAAERHLQILGVFVRDASGADVLPLDDPTGQRIKQTDMSKFFLPSSGGSTRPSPSPLSIPMTASPTPTQEDHSATPKSAVQRQQTVPPLPPRVTRTSSSANQDYFTAAPSPAPTQTGPYSPRIPIRSPSEPIPGKKFPGYFDKPSTSTSFTSRDSMHSIPSPRTPGEIQAMPPAERKRYELQMRVYKARMAMPSHIPLRIFREPLECVEAARVLDELQQNQNSR</sequence>
<evidence type="ECO:0000256" key="1">
    <source>
        <dbReference type="SAM" id="MobiDB-lite"/>
    </source>
</evidence>
<evidence type="ECO:0000313" key="3">
    <source>
        <dbReference type="EMBL" id="TDL24014.1"/>
    </source>
</evidence>
<feature type="region of interest" description="Disordered" evidence="1">
    <location>
        <begin position="526"/>
        <end position="603"/>
    </location>
</feature>
<dbReference type="PANTHER" id="PTHR28208">
    <property type="entry name" value="PHOSPHATIDATE PHOSPHATASE APP1"/>
    <property type="match status" value="1"/>
</dbReference>
<dbReference type="GO" id="GO:0030479">
    <property type="term" value="C:actin cortical patch"/>
    <property type="evidence" value="ECO:0007669"/>
    <property type="project" value="TreeGrafter"/>
</dbReference>